<accession>L0I9B3</accession>
<dbReference type="eggNOG" id="arCOG00368">
    <property type="taxonomic scope" value="Archaea"/>
</dbReference>
<feature type="compositionally biased region" description="Polar residues" evidence="1">
    <location>
        <begin position="211"/>
        <end position="224"/>
    </location>
</feature>
<keyword evidence="3" id="KW-1185">Reference proteome</keyword>
<dbReference type="HOGENOM" id="CLU_542514_0_0_2"/>
<dbReference type="Proteomes" id="UP000010846">
    <property type="component" value="Chromosome"/>
</dbReference>
<feature type="region of interest" description="Disordered" evidence="1">
    <location>
        <begin position="163"/>
        <end position="191"/>
    </location>
</feature>
<dbReference type="Gene3D" id="2.150.10.10">
    <property type="entry name" value="Serralysin-like metalloprotease, C-terminal"/>
    <property type="match status" value="1"/>
</dbReference>
<dbReference type="InterPro" id="IPR006311">
    <property type="entry name" value="TAT_signal"/>
</dbReference>
<organism evidence="2 3">
    <name type="scientific">Halovivax ruber (strain DSM 18193 / JCM 13892 / XH-70)</name>
    <dbReference type="NCBI Taxonomy" id="797302"/>
    <lineage>
        <taxon>Archaea</taxon>
        <taxon>Methanobacteriati</taxon>
        <taxon>Methanobacteriota</taxon>
        <taxon>Stenosarchaea group</taxon>
        <taxon>Halobacteria</taxon>
        <taxon>Halobacteriales</taxon>
        <taxon>Natrialbaceae</taxon>
        <taxon>Halovivax</taxon>
    </lineage>
</organism>
<dbReference type="PROSITE" id="PS51318">
    <property type="entry name" value="TAT"/>
    <property type="match status" value="1"/>
</dbReference>
<dbReference type="GeneID" id="14377694"/>
<reference evidence="2" key="1">
    <citation type="submission" date="2011-09" db="EMBL/GenBank/DDBJ databases">
        <title>Complete sequence of Halovivax ruber XH-70.</title>
        <authorList>
            <consortium name="US DOE Joint Genome Institute"/>
            <person name="Lucas S."/>
            <person name="Han J."/>
            <person name="Lapidus A."/>
            <person name="Cheng J.-F."/>
            <person name="Goodwin L."/>
            <person name="Pitluck S."/>
            <person name="Peters L."/>
            <person name="Mikhailova N."/>
            <person name="Davenport K."/>
            <person name="Detter J.C."/>
            <person name="Han C."/>
            <person name="Tapia R."/>
            <person name="Land M."/>
            <person name="Hauser L."/>
            <person name="Kyrpides N."/>
            <person name="Ivanova N."/>
            <person name="Pagani I."/>
            <person name="Sproer C."/>
            <person name="Anderson I."/>
            <person name="Woyke T."/>
        </authorList>
    </citation>
    <scope>NUCLEOTIDE SEQUENCE</scope>
    <source>
        <strain evidence="2">XH-70</strain>
    </source>
</reference>
<feature type="region of interest" description="Disordered" evidence="1">
    <location>
        <begin position="47"/>
        <end position="66"/>
    </location>
</feature>
<dbReference type="EMBL" id="CP003050">
    <property type="protein sequence ID" value="AGB14806.1"/>
    <property type="molecule type" value="Genomic_DNA"/>
</dbReference>
<evidence type="ECO:0000313" key="3">
    <source>
        <dbReference type="Proteomes" id="UP000010846"/>
    </source>
</evidence>
<dbReference type="CDD" id="cd12819">
    <property type="entry name" value="LbR_vir_like"/>
    <property type="match status" value="1"/>
</dbReference>
<dbReference type="AlphaFoldDB" id="L0I9B3"/>
<evidence type="ECO:0000256" key="1">
    <source>
        <dbReference type="SAM" id="MobiDB-lite"/>
    </source>
</evidence>
<gene>
    <name evidence="2" type="ordered locus">Halru_0154</name>
</gene>
<protein>
    <submittedName>
        <fullName evidence="2">Uncharacterized protein</fullName>
    </submittedName>
</protein>
<evidence type="ECO:0000313" key="2">
    <source>
        <dbReference type="EMBL" id="AGB14806.1"/>
    </source>
</evidence>
<proteinExistence type="predicted"/>
<dbReference type="RefSeq" id="WP_015299505.1">
    <property type="nucleotide sequence ID" value="NC_019964.1"/>
</dbReference>
<sequence>MTDETSESTTDDPSLEDRIDALESVLESQRETIEQQADRLEKQRATLERLDGDGPGEVQDELAERPTISRRTALTGIGLAGLAGLGATSASASEAEPSGEIGTETRPLESVYTQQLRGVPDGETPFDLFAGGDRIARFEPNGSESPNLLFGEGTNAYDVDRQGQTISGGRNNVTSGNSSVVGGGSGNEALMHSATVSGGQENVAESTFSTVAGGNSNHATNSGATVGGGSSNVVEGDRAVIGGGSDNSATGTRSAIGGGSNNSANSIGSTIGGGGQNSTSGNYSTVGGGQENEIDGYDATIAGGRLNTVDAPAATVGGGDLNEVTGDRATVSGGQRNIASAFWATIPGGSHARANSSGQFAYANGDFSEPGDAQASMYVLRNETSSDSETVGLFLDHLGEQIVVPGDRSIAFTAQILGRTTAHDASSWCVNGVATNDGSSSTLSTETVSKFDQANLGSVDVGFDDGENLLEFSVTSSGDNFRDTQWVATIRTTETEFANGGS</sequence>
<feature type="compositionally biased region" description="Low complexity" evidence="1">
    <location>
        <begin position="167"/>
        <end position="180"/>
    </location>
</feature>
<dbReference type="InterPro" id="IPR011049">
    <property type="entry name" value="Serralysin-like_metalloprot_C"/>
</dbReference>
<dbReference type="KEGG" id="hru:Halru_0154"/>
<feature type="region of interest" description="Disordered" evidence="1">
    <location>
        <begin position="242"/>
        <end position="291"/>
    </location>
</feature>
<name>L0I9B3_HALRX</name>
<feature type="region of interest" description="Disordered" evidence="1">
    <location>
        <begin position="211"/>
        <end position="230"/>
    </location>
</feature>